<accession>A0A4C1VWR0</accession>
<dbReference type="Proteomes" id="UP000299102">
    <property type="component" value="Unassembled WGS sequence"/>
</dbReference>
<keyword evidence="2" id="KW-1185">Reference proteome</keyword>
<comment type="caution">
    <text evidence="1">The sequence shown here is derived from an EMBL/GenBank/DDBJ whole genome shotgun (WGS) entry which is preliminary data.</text>
</comment>
<dbReference type="AlphaFoldDB" id="A0A4C1VWR0"/>
<protein>
    <submittedName>
        <fullName evidence="1">Uncharacterized protein</fullName>
    </submittedName>
</protein>
<proteinExistence type="predicted"/>
<evidence type="ECO:0000313" key="2">
    <source>
        <dbReference type="Proteomes" id="UP000299102"/>
    </source>
</evidence>
<organism evidence="1 2">
    <name type="scientific">Eumeta variegata</name>
    <name type="common">Bagworm moth</name>
    <name type="synonym">Eumeta japonica</name>
    <dbReference type="NCBI Taxonomy" id="151549"/>
    <lineage>
        <taxon>Eukaryota</taxon>
        <taxon>Metazoa</taxon>
        <taxon>Ecdysozoa</taxon>
        <taxon>Arthropoda</taxon>
        <taxon>Hexapoda</taxon>
        <taxon>Insecta</taxon>
        <taxon>Pterygota</taxon>
        <taxon>Neoptera</taxon>
        <taxon>Endopterygota</taxon>
        <taxon>Lepidoptera</taxon>
        <taxon>Glossata</taxon>
        <taxon>Ditrysia</taxon>
        <taxon>Tineoidea</taxon>
        <taxon>Psychidae</taxon>
        <taxon>Oiketicinae</taxon>
        <taxon>Eumeta</taxon>
    </lineage>
</organism>
<sequence>MAVNLSKTAALLTGSQRNMPTQLRLRSQAVEWKTCIRYLGIQIDRSLRIIAHKDKMAVYKCYVRSLLTYVATVWYVLCLELQYQRIQDQQNIALCMIAGTGRFVKNDVIDRDLKVEPLADFIMMLARRTFNRADASPTPHCTTWQHFVSDGLEAISSYEICCPYLSMSTSCKLTCT</sequence>
<dbReference type="EMBL" id="BGZK01000432">
    <property type="protein sequence ID" value="GBP43261.1"/>
    <property type="molecule type" value="Genomic_DNA"/>
</dbReference>
<evidence type="ECO:0000313" key="1">
    <source>
        <dbReference type="EMBL" id="GBP43261.1"/>
    </source>
</evidence>
<name>A0A4C1VWR0_EUMVA</name>
<dbReference type="OrthoDB" id="10065625at2759"/>
<reference evidence="1 2" key="1">
    <citation type="journal article" date="2019" name="Commun. Biol.">
        <title>The bagworm genome reveals a unique fibroin gene that provides high tensile strength.</title>
        <authorList>
            <person name="Kono N."/>
            <person name="Nakamura H."/>
            <person name="Ohtoshi R."/>
            <person name="Tomita M."/>
            <person name="Numata K."/>
            <person name="Arakawa K."/>
        </authorList>
    </citation>
    <scope>NUCLEOTIDE SEQUENCE [LARGE SCALE GENOMIC DNA]</scope>
</reference>
<gene>
    <name evidence="1" type="ORF">EVAR_39319_1</name>
</gene>